<dbReference type="InParanoid" id="A7S0Q4"/>
<protein>
    <submittedName>
        <fullName evidence="5">Uncharacterized protein</fullName>
    </submittedName>
</protein>
<reference evidence="5 6" key="1">
    <citation type="journal article" date="2007" name="Science">
        <title>Sea anemone genome reveals ancestral eumetazoan gene repertoire and genomic organization.</title>
        <authorList>
            <person name="Putnam N.H."/>
            <person name="Srivastava M."/>
            <person name="Hellsten U."/>
            <person name="Dirks B."/>
            <person name="Chapman J."/>
            <person name="Salamov A."/>
            <person name="Terry A."/>
            <person name="Shapiro H."/>
            <person name="Lindquist E."/>
            <person name="Kapitonov V.V."/>
            <person name="Jurka J."/>
            <person name="Genikhovich G."/>
            <person name="Grigoriev I.V."/>
            <person name="Lucas S.M."/>
            <person name="Steele R.E."/>
            <person name="Finnerty J.R."/>
            <person name="Technau U."/>
            <person name="Martindale M.Q."/>
            <person name="Rokhsar D.S."/>
        </authorList>
    </citation>
    <scope>NUCLEOTIDE SEQUENCE [LARGE SCALE GENOMIC DNA]</scope>
    <source>
        <strain evidence="6">CH2 X CH6</strain>
    </source>
</reference>
<dbReference type="GO" id="GO:0006900">
    <property type="term" value="P:vesicle budding from membrane"/>
    <property type="evidence" value="ECO:0000318"/>
    <property type="project" value="GO_Central"/>
</dbReference>
<dbReference type="Proteomes" id="UP000001593">
    <property type="component" value="Unassembled WGS sequence"/>
</dbReference>
<dbReference type="PANTHER" id="PTHR22761">
    <property type="entry name" value="CHARGED MULTIVESICULAR BODY PROTEIN"/>
    <property type="match status" value="1"/>
</dbReference>
<evidence type="ECO:0000256" key="3">
    <source>
        <dbReference type="ARBA" id="ARBA00022753"/>
    </source>
</evidence>
<dbReference type="AlphaFoldDB" id="A7S0Q4"/>
<comment type="similarity">
    <text evidence="2">Belongs to the SNF7 family.</text>
</comment>
<evidence type="ECO:0000313" key="5">
    <source>
        <dbReference type="EMBL" id="EDO42779.1"/>
    </source>
</evidence>
<evidence type="ECO:0000313" key="6">
    <source>
        <dbReference type="Proteomes" id="UP000001593"/>
    </source>
</evidence>
<feature type="compositionally biased region" description="Low complexity" evidence="4">
    <location>
        <begin position="1"/>
        <end position="11"/>
    </location>
</feature>
<dbReference type="HOGENOM" id="CLU_071097_0_0_1"/>
<evidence type="ECO:0000256" key="2">
    <source>
        <dbReference type="ARBA" id="ARBA00006190"/>
    </source>
</evidence>
<feature type="region of interest" description="Disordered" evidence="4">
    <location>
        <begin position="1"/>
        <end position="27"/>
    </location>
</feature>
<organism evidence="5 6">
    <name type="scientific">Nematostella vectensis</name>
    <name type="common">Starlet sea anemone</name>
    <dbReference type="NCBI Taxonomy" id="45351"/>
    <lineage>
        <taxon>Eukaryota</taxon>
        <taxon>Metazoa</taxon>
        <taxon>Cnidaria</taxon>
        <taxon>Anthozoa</taxon>
        <taxon>Hexacorallia</taxon>
        <taxon>Actiniaria</taxon>
        <taxon>Edwardsiidae</taxon>
        <taxon>Nematostella</taxon>
    </lineage>
</organism>
<proteinExistence type="inferred from homology"/>
<dbReference type="PhylomeDB" id="A7S0Q4"/>
<dbReference type="eggNOG" id="KOG1656">
    <property type="taxonomic scope" value="Eukaryota"/>
</dbReference>
<dbReference type="GO" id="GO:0000815">
    <property type="term" value="C:ESCRT III complex"/>
    <property type="evidence" value="ECO:0000318"/>
    <property type="project" value="GO_Central"/>
</dbReference>
<evidence type="ECO:0000256" key="1">
    <source>
        <dbReference type="ARBA" id="ARBA00004177"/>
    </source>
</evidence>
<keyword evidence="3" id="KW-0967">Endosome</keyword>
<dbReference type="GO" id="GO:0032511">
    <property type="term" value="P:late endosome to vacuole transport via multivesicular body sorting pathway"/>
    <property type="evidence" value="ECO:0000318"/>
    <property type="project" value="GO_Central"/>
</dbReference>
<dbReference type="STRING" id="45351.A7S0Q4"/>
<name>A7S0Q4_NEMVE</name>
<accession>A7S0Q4</accession>
<keyword evidence="6" id="KW-1185">Reference proteome</keyword>
<dbReference type="PANTHER" id="PTHR22761:SF10">
    <property type="entry name" value="GH13992P"/>
    <property type="match status" value="1"/>
</dbReference>
<dbReference type="GO" id="GO:0009898">
    <property type="term" value="C:cytoplasmic side of plasma membrane"/>
    <property type="evidence" value="ECO:0000318"/>
    <property type="project" value="GO_Central"/>
</dbReference>
<dbReference type="InterPro" id="IPR005024">
    <property type="entry name" value="Snf7_fam"/>
</dbReference>
<dbReference type="OMA" id="NIRDPRM"/>
<dbReference type="Pfam" id="PF03357">
    <property type="entry name" value="Snf7"/>
    <property type="match status" value="1"/>
</dbReference>
<feature type="region of interest" description="Disordered" evidence="4">
    <location>
        <begin position="187"/>
        <end position="225"/>
    </location>
</feature>
<evidence type="ECO:0000256" key="4">
    <source>
        <dbReference type="SAM" id="MobiDB-lite"/>
    </source>
</evidence>
<comment type="subcellular location">
    <subcellularLocation>
        <location evidence="1">Endosome</location>
    </subcellularLocation>
</comment>
<sequence>MSSKKSSPSYSIYAKLKKKKNKENVPEQTQQAIWKLRETEKLLEKKQEYLEQRIEIETNTAKANVKKNKRIALQALKRKKRLEKQLSQIDGTLSTIEFQRDALENSSTNTEVVKSMSFAANALKEVHKTLDIDDVHDVMDDVQEQAQLSDEISQAINFVGSQDIDESDIMSELAELEQEVIDKELIQVKKPGPRLPNVPSTKLPAAQKKKRSDEDELKELEAWLA</sequence>
<dbReference type="GO" id="GO:0005771">
    <property type="term" value="C:multivesicular body"/>
    <property type="evidence" value="ECO:0000318"/>
    <property type="project" value="GO_Central"/>
</dbReference>
<gene>
    <name evidence="5" type="ORF">NEMVEDRAFT_v1g204990</name>
</gene>
<dbReference type="EMBL" id="DS469561">
    <property type="protein sequence ID" value="EDO42779.1"/>
    <property type="molecule type" value="Genomic_DNA"/>
</dbReference>
<dbReference type="Gene3D" id="1.10.287.1060">
    <property type="entry name" value="ESAT-6-like"/>
    <property type="match status" value="1"/>
</dbReference>